<keyword evidence="2" id="KW-0808">Transferase</keyword>
<dbReference type="PANTHER" id="PTHR42791">
    <property type="entry name" value="GNAT FAMILY ACETYLTRANSFERASE"/>
    <property type="match status" value="1"/>
</dbReference>
<dbReference type="Pfam" id="PF13508">
    <property type="entry name" value="Acetyltransf_7"/>
    <property type="match status" value="1"/>
</dbReference>
<proteinExistence type="predicted"/>
<dbReference type="InterPro" id="IPR000182">
    <property type="entry name" value="GNAT_dom"/>
</dbReference>
<protein>
    <submittedName>
        <fullName evidence="2">GNAT family N-acetyltransferase</fullName>
    </submittedName>
</protein>
<name>A0A246JU10_9SPHN</name>
<sequence length="213" mass="23273">MTMERVGMDQIGRATIADQSALIETLAQAFQTDPALSWILPDPAHRARALRSLFRTLVPADMRAGVALRSAGDEAAALWRSPGQAHGETLEFLRTVLSLIATFGTALPRGMKVQSGIDAHRPTSGFWYLHYVGVRTAHQGKGHGGRIIRAQTAVADAEGLPCWLETATPENVSLYERLGFATQVEWDVPEGGPHFWGMMRPAALEYSRHLSTT</sequence>
<comment type="caution">
    <text evidence="2">The sequence shown here is derived from an EMBL/GenBank/DDBJ whole genome shotgun (WGS) entry which is preliminary data.</text>
</comment>
<dbReference type="InterPro" id="IPR016181">
    <property type="entry name" value="Acyl_CoA_acyltransferase"/>
</dbReference>
<dbReference type="PROSITE" id="PS51186">
    <property type="entry name" value="GNAT"/>
    <property type="match status" value="1"/>
</dbReference>
<feature type="domain" description="N-acetyltransferase" evidence="1">
    <location>
        <begin position="52"/>
        <end position="203"/>
    </location>
</feature>
<dbReference type="AlphaFoldDB" id="A0A246JU10"/>
<gene>
    <name evidence="2" type="ORF">CDQ92_14825</name>
</gene>
<reference evidence="2 3" key="1">
    <citation type="journal article" date="2010" name="Int. J. Syst. Evol. Microbiol.">
        <title>Sphingopyxis bauzanensis sp. nov., a psychrophilic bacterium isolated from soil.</title>
        <authorList>
            <person name="Zhang D.C."/>
            <person name="Liu H.C."/>
            <person name="Xin Y.H."/>
            <person name="Zhou Y.G."/>
            <person name="Schinner F."/>
            <person name="Margesin R."/>
        </authorList>
    </citation>
    <scope>NUCLEOTIDE SEQUENCE [LARGE SCALE GENOMIC DNA]</scope>
    <source>
        <strain evidence="2 3">DSM 22271</strain>
    </source>
</reference>
<dbReference type="PANTHER" id="PTHR42791:SF1">
    <property type="entry name" value="N-ACETYLTRANSFERASE DOMAIN-CONTAINING PROTEIN"/>
    <property type="match status" value="1"/>
</dbReference>
<dbReference type="Proteomes" id="UP000197361">
    <property type="component" value="Unassembled WGS sequence"/>
</dbReference>
<accession>A0A246JU10</accession>
<dbReference type="EMBL" id="NISK01000003">
    <property type="protein sequence ID" value="OWQ96012.1"/>
    <property type="molecule type" value="Genomic_DNA"/>
</dbReference>
<dbReference type="GO" id="GO:0016747">
    <property type="term" value="F:acyltransferase activity, transferring groups other than amino-acyl groups"/>
    <property type="evidence" value="ECO:0007669"/>
    <property type="project" value="InterPro"/>
</dbReference>
<keyword evidence="3" id="KW-1185">Reference proteome</keyword>
<dbReference type="Gene3D" id="3.40.630.30">
    <property type="match status" value="1"/>
</dbReference>
<evidence type="ECO:0000313" key="2">
    <source>
        <dbReference type="EMBL" id="OWQ96012.1"/>
    </source>
</evidence>
<organism evidence="2 3">
    <name type="scientific">Sphingopyxis bauzanensis</name>
    <dbReference type="NCBI Taxonomy" id="651663"/>
    <lineage>
        <taxon>Bacteria</taxon>
        <taxon>Pseudomonadati</taxon>
        <taxon>Pseudomonadota</taxon>
        <taxon>Alphaproteobacteria</taxon>
        <taxon>Sphingomonadales</taxon>
        <taxon>Sphingomonadaceae</taxon>
        <taxon>Sphingopyxis</taxon>
    </lineage>
</organism>
<evidence type="ECO:0000313" key="3">
    <source>
        <dbReference type="Proteomes" id="UP000197361"/>
    </source>
</evidence>
<dbReference type="SUPFAM" id="SSF55729">
    <property type="entry name" value="Acyl-CoA N-acyltransferases (Nat)"/>
    <property type="match status" value="1"/>
</dbReference>
<dbReference type="InterPro" id="IPR052523">
    <property type="entry name" value="Trichothecene_AcTrans"/>
</dbReference>
<evidence type="ECO:0000259" key="1">
    <source>
        <dbReference type="PROSITE" id="PS51186"/>
    </source>
</evidence>